<dbReference type="GO" id="GO:0003341">
    <property type="term" value="P:cilium movement"/>
    <property type="evidence" value="ECO:0007669"/>
    <property type="project" value="TreeGrafter"/>
</dbReference>
<feature type="compositionally biased region" description="Basic residues" evidence="1">
    <location>
        <begin position="697"/>
        <end position="706"/>
    </location>
</feature>
<feature type="compositionally biased region" description="Basic and acidic residues" evidence="1">
    <location>
        <begin position="899"/>
        <end position="919"/>
    </location>
</feature>
<reference evidence="2" key="1">
    <citation type="submission" date="2020-07" db="EMBL/GenBank/DDBJ databases">
        <authorList>
            <person name="Nazaruddin N."/>
        </authorList>
    </citation>
    <scope>NUCLEOTIDE SEQUENCE</scope>
</reference>
<dbReference type="Proteomes" id="UP000752696">
    <property type="component" value="Unassembled WGS sequence"/>
</dbReference>
<dbReference type="OrthoDB" id="7614299at2759"/>
<dbReference type="InterPro" id="IPR033305">
    <property type="entry name" value="Hydin-like"/>
</dbReference>
<protein>
    <submittedName>
        <fullName evidence="2">Uncharacterized protein</fullName>
    </submittedName>
</protein>
<dbReference type="InterPro" id="IPR013783">
    <property type="entry name" value="Ig-like_fold"/>
</dbReference>
<dbReference type="AlphaFoldDB" id="A0A6V7HEI0"/>
<feature type="compositionally biased region" description="Basic and acidic residues" evidence="1">
    <location>
        <begin position="673"/>
        <end position="686"/>
    </location>
</feature>
<proteinExistence type="predicted"/>
<dbReference type="Gene3D" id="2.60.40.10">
    <property type="entry name" value="Immunoglobulins"/>
    <property type="match status" value="2"/>
</dbReference>
<dbReference type="GO" id="GO:1904158">
    <property type="term" value="P:axonemal central apparatus assembly"/>
    <property type="evidence" value="ECO:0007669"/>
    <property type="project" value="TreeGrafter"/>
</dbReference>
<feature type="region of interest" description="Disordered" evidence="1">
    <location>
        <begin position="673"/>
        <end position="741"/>
    </location>
</feature>
<sequence length="1086" mass="125413">MNDCLVSREEIREFLMPIVGPYFKKDEDLVVLESMHTDPPKDHYINERYNKARYLLFTRKYNALLYASTYEISFQVLKIVPNEGTVLPYSVQRVHVGFHGFERLRIKATVVCEISRGPTERIHLLARADAIRYAFDMNVIDFGQQLFLEYSRKTLVLKNLCMIAFDYEIKATEIVSNEAIERFDVCPLIIQPNKGLVDAESAVEFYVNHLATKLGPISHRIQLEIGHLVPVVVEVVAYGAFPQVYPCVSRGQLHQYHSTELEYSAIQSLTEDFVCHCMPQKMENIADHLETDEEMLTAGEWCIIPCGETFPRTMDIDMAVERWLARKFVDANSYILMQHATTRKNEPIPQLFSSEHVIDMKHLIIEQTTHYTTKIINYGPWIAEMRMRMGKKKNDPERSGITVHFKKHSKLLVGDSAILHVTWHPTRERFSERSVEVLYGCTIPVIIKGTVTYPYVTVNTKFLDFQDVVVGECLVLHILIKNEGLVDCEWEARLSDVHRKKHQEDYPFYVEYDTNHCPPGHFQVVRVYFKPRKTCYIETKLKVIVKMSLEMQIIALTGRGIEKSLNIIKPTIQFLPIVPFTDIQERVFTIENTCNYPVEFFWHHLDDDFQTESRITKALLHYYKVKEILLPPRKPGESMPWQLTKFYKDIVNEMARTLIMEKLKDEEILEEEVKPESKNYEGDTGKRRERKTGSSVLKRKTRKRGRSAQQSTKSSVRGSSRRGRRNEIVSDLSSTEDSDRKDLSDFSLLDETVVESAPLPTSDPEEIQRYIDNLHKNSDFQSRMKDPVKELFENMERKPDHLPDPFKPEKKVCVIFHGAPFTEYQEAACRSARVLEIPVLSIDKAITEVIAFAGSSCSIQLRQVIDDVYETGESNEIGSQSTKRTVNSNKGRSSSNDKSGAEESSKTPRESRTPKSAKIETSDFQKEVILRLHADPDPLAELDKIPADEKLEVLDPLSRYEYKIQAILLLEKVVDHREIHEMSRDKEDRGTRKKQDASFAGISSELIFQALEERLSMDDFKRGFAVQSLDSNFLRNNTPEALLFLLRIVGNIEYFLFVTFLNSMACYNAKVEQLRKEIGKMSFVHA</sequence>
<dbReference type="PANTHER" id="PTHR23053:SF0">
    <property type="entry name" value="HYDROCEPHALUS-INDUCING PROTEIN HOMOLOG"/>
    <property type="match status" value="1"/>
</dbReference>
<gene>
    <name evidence="2" type="ORF">MHI_LOCUS798449</name>
</gene>
<evidence type="ECO:0000256" key="1">
    <source>
        <dbReference type="SAM" id="MobiDB-lite"/>
    </source>
</evidence>
<comment type="caution">
    <text evidence="2">The sequence shown here is derived from an EMBL/GenBank/DDBJ whole genome shotgun (WGS) entry which is preliminary data.</text>
</comment>
<organism evidence="2 3">
    <name type="scientific">Heterotrigona itama</name>
    <dbReference type="NCBI Taxonomy" id="395501"/>
    <lineage>
        <taxon>Eukaryota</taxon>
        <taxon>Metazoa</taxon>
        <taxon>Ecdysozoa</taxon>
        <taxon>Arthropoda</taxon>
        <taxon>Hexapoda</taxon>
        <taxon>Insecta</taxon>
        <taxon>Pterygota</taxon>
        <taxon>Neoptera</taxon>
        <taxon>Endopterygota</taxon>
        <taxon>Hymenoptera</taxon>
        <taxon>Apocrita</taxon>
        <taxon>Aculeata</taxon>
        <taxon>Apoidea</taxon>
        <taxon>Anthophila</taxon>
        <taxon>Apidae</taxon>
        <taxon>Heterotrigona</taxon>
    </lineage>
</organism>
<evidence type="ECO:0000313" key="2">
    <source>
        <dbReference type="EMBL" id="CAD1478444.1"/>
    </source>
</evidence>
<dbReference type="PANTHER" id="PTHR23053">
    <property type="entry name" value="DLEC1 DELETED IN LUNG AND ESOPHAGEAL CANCER 1"/>
    <property type="match status" value="1"/>
</dbReference>
<name>A0A6V7HEI0_9HYME</name>
<dbReference type="GO" id="GO:0005930">
    <property type="term" value="C:axoneme"/>
    <property type="evidence" value="ECO:0007669"/>
    <property type="project" value="TreeGrafter"/>
</dbReference>
<evidence type="ECO:0000313" key="3">
    <source>
        <dbReference type="Proteomes" id="UP000752696"/>
    </source>
</evidence>
<accession>A0A6V7HEI0</accession>
<feature type="region of interest" description="Disordered" evidence="1">
    <location>
        <begin position="875"/>
        <end position="919"/>
    </location>
</feature>
<dbReference type="EMBL" id="CAJDYZ010010764">
    <property type="protein sequence ID" value="CAD1478444.1"/>
    <property type="molecule type" value="Genomic_DNA"/>
</dbReference>
<keyword evidence="3" id="KW-1185">Reference proteome</keyword>
<feature type="compositionally biased region" description="Polar residues" evidence="1">
    <location>
        <begin position="875"/>
        <end position="898"/>
    </location>
</feature>